<evidence type="ECO:0008006" key="7">
    <source>
        <dbReference type="Google" id="ProtNLM"/>
    </source>
</evidence>
<feature type="compositionally biased region" description="Polar residues" evidence="2">
    <location>
        <begin position="728"/>
        <end position="740"/>
    </location>
</feature>
<keyword evidence="1" id="KW-0175">Coiled coil</keyword>
<name>B3S3V2_TRIAD</name>
<keyword evidence="6" id="KW-1185">Reference proteome</keyword>
<feature type="compositionally biased region" description="Polar residues" evidence="2">
    <location>
        <begin position="709"/>
        <end position="720"/>
    </location>
</feature>
<feature type="compositionally biased region" description="Low complexity" evidence="2">
    <location>
        <begin position="797"/>
        <end position="806"/>
    </location>
</feature>
<gene>
    <name evidence="5" type="ORF">TRIADDRAFT_58856</name>
</gene>
<dbReference type="GO" id="GO:0030674">
    <property type="term" value="F:protein-macromolecule adaptor activity"/>
    <property type="evidence" value="ECO:0000318"/>
    <property type="project" value="GO_Central"/>
</dbReference>
<evidence type="ECO:0000313" key="5">
    <source>
        <dbReference type="EMBL" id="EDV22349.1"/>
    </source>
</evidence>
<feature type="domain" description="EF-hand" evidence="4">
    <location>
        <begin position="136"/>
        <end position="171"/>
    </location>
</feature>
<feature type="region of interest" description="Disordered" evidence="2">
    <location>
        <begin position="702"/>
        <end position="850"/>
    </location>
</feature>
<feature type="domain" description="EH" evidence="3">
    <location>
        <begin position="2"/>
        <end position="98"/>
    </location>
</feature>
<dbReference type="CDD" id="cd00052">
    <property type="entry name" value="EH"/>
    <property type="match status" value="3"/>
</dbReference>
<accession>B3S3V2</accession>
<dbReference type="FunCoup" id="B3S3V2">
    <property type="interactions" value="1588"/>
</dbReference>
<evidence type="ECO:0000256" key="2">
    <source>
        <dbReference type="SAM" id="MobiDB-lite"/>
    </source>
</evidence>
<dbReference type="Pfam" id="PF12763">
    <property type="entry name" value="EH"/>
    <property type="match status" value="3"/>
</dbReference>
<feature type="domain" description="EH" evidence="3">
    <location>
        <begin position="130"/>
        <end position="192"/>
    </location>
</feature>
<feature type="domain" description="EH" evidence="3">
    <location>
        <begin position="214"/>
        <end position="303"/>
    </location>
</feature>
<dbReference type="GO" id="GO:0006897">
    <property type="term" value="P:endocytosis"/>
    <property type="evidence" value="ECO:0000318"/>
    <property type="project" value="GO_Central"/>
</dbReference>
<evidence type="ECO:0000259" key="3">
    <source>
        <dbReference type="PROSITE" id="PS50031"/>
    </source>
</evidence>
<feature type="domain" description="EF-hand" evidence="4">
    <location>
        <begin position="35"/>
        <end position="70"/>
    </location>
</feature>
<feature type="compositionally biased region" description="Polar residues" evidence="2">
    <location>
        <begin position="841"/>
        <end position="850"/>
    </location>
</feature>
<dbReference type="SMART" id="SM00054">
    <property type="entry name" value="EFh"/>
    <property type="match status" value="3"/>
</dbReference>
<dbReference type="GO" id="GO:0030132">
    <property type="term" value="C:clathrin coat of coated pit"/>
    <property type="evidence" value="ECO:0000318"/>
    <property type="project" value="GO_Central"/>
</dbReference>
<dbReference type="PhylomeDB" id="B3S3V2"/>
<dbReference type="Proteomes" id="UP000009022">
    <property type="component" value="Unassembled WGS sequence"/>
</dbReference>
<dbReference type="GO" id="GO:0005886">
    <property type="term" value="C:plasma membrane"/>
    <property type="evidence" value="ECO:0000318"/>
    <property type="project" value="GO_Central"/>
</dbReference>
<feature type="compositionally biased region" description="Polar residues" evidence="2">
    <location>
        <begin position="813"/>
        <end position="832"/>
    </location>
</feature>
<evidence type="ECO:0000256" key="1">
    <source>
        <dbReference type="SAM" id="Coils"/>
    </source>
</evidence>
<evidence type="ECO:0000313" key="6">
    <source>
        <dbReference type="Proteomes" id="UP000009022"/>
    </source>
</evidence>
<dbReference type="PANTHER" id="PTHR11216">
    <property type="entry name" value="EH DOMAIN"/>
    <property type="match status" value="1"/>
</dbReference>
<proteinExistence type="predicted"/>
<dbReference type="EMBL" id="DS985249">
    <property type="protein sequence ID" value="EDV22349.1"/>
    <property type="molecule type" value="Genomic_DNA"/>
</dbReference>
<feature type="coiled-coil region" evidence="1">
    <location>
        <begin position="322"/>
        <end position="482"/>
    </location>
</feature>
<protein>
    <recommendedName>
        <fullName evidence="7">Epidermal growth factor receptor substrate 15-like 1</fullName>
    </recommendedName>
</protein>
<sequence length="894" mass="99213">MNASVYENYYRQMDPNGTGKIAAVDLVPTLKKSNLKESVLHQIWELGDSSKDGYLNKKSFCIVLKLIALAQCGRDFSLSNVNFPAPPPDLDNPTFYNQYSNCTNPTVPGIGLNRKALSGSLDNISWGISIFLKSKLPQDTLSLIWDTCDFEKDGTLDKEEFILAMYFISNAVKDKPIPKRLPQELIPPSKRSSHHGKIATTDNSTVDWVVSKSDKEKYDEYFRNINPDITSELKAEDVRDVFLMSGLSQQVLGSIWNLCDINHTGKLNSEQFALALYLIQQKINGIELPLTLSANMVPPSMRLDKSVEKPASAFDSSAFKEFDSLNRNIQQLISDKTKLQKEIGDTESSIRQITTQIEDFTTESQKLSVECVELAARKEEIQKELADLEAKKIKQENIVKDICEKYEKEQLEITKMKQQLQMQDKTVKEQEEELARARSELNNLRNTESRLDAEIENARNKLDSLVKEIKDINAEIKVLTNKSQSSADAKTELIESIKRYGGESNEIELDFNTTASIDSAVSLTEFPSETLDNKSTSTNNFSSDAFETKFNNNAFSSDAFSTKSDQNAFKANFDNNNTFSSDAFGDFKADFENQNNQAISNTDTAKNNVDSADDIDPFSTQDPFASDPFKTDDVLADPFAEGDPFSETAADPFSEPISSNTDDAFKSKTLNDSDPFGDKNAKTSTTTGFDKFDAFADFEGSKSTDKAFESQNQANSSTAFTAFGDDPFQTNITATSNINNLDPFDTKKSDDLFASGSNDNTSKKSPPPRPPPPKVKGKSKQDDPFGAFFSNDDPFASKSSGSALSSNDPFAPKSTSDTGNNNSAGQVISRNLDNVDPTYANFGNTPTQFSTFSEADQLDWAKKDSKRLESERKQQEETEDLELQKAIKASLAIS</sequence>
<dbReference type="PROSITE" id="PS50222">
    <property type="entry name" value="EF_HAND_2"/>
    <property type="match status" value="3"/>
</dbReference>
<dbReference type="InParanoid" id="B3S3V2"/>
<dbReference type="GO" id="GO:0016197">
    <property type="term" value="P:endosomal transport"/>
    <property type="evidence" value="ECO:0000318"/>
    <property type="project" value="GO_Central"/>
</dbReference>
<dbReference type="HOGENOM" id="CLU_007270_1_1_1"/>
<dbReference type="eggNOG" id="KOG0998">
    <property type="taxonomic scope" value="Eukaryota"/>
</dbReference>
<dbReference type="PROSITE" id="PS50031">
    <property type="entry name" value="EH"/>
    <property type="match status" value="3"/>
</dbReference>
<dbReference type="STRING" id="10228.B3S3V2"/>
<dbReference type="GeneID" id="6756286"/>
<dbReference type="GO" id="GO:0005509">
    <property type="term" value="F:calcium ion binding"/>
    <property type="evidence" value="ECO:0007669"/>
    <property type="project" value="InterPro"/>
</dbReference>
<feature type="compositionally biased region" description="Basic and acidic residues" evidence="2">
    <location>
        <begin position="663"/>
        <end position="681"/>
    </location>
</feature>
<dbReference type="RefSeq" id="XP_002114893.1">
    <property type="nucleotide sequence ID" value="XM_002114857.1"/>
</dbReference>
<organism evidence="5 6">
    <name type="scientific">Trichoplax adhaerens</name>
    <name type="common">Trichoplax reptans</name>
    <dbReference type="NCBI Taxonomy" id="10228"/>
    <lineage>
        <taxon>Eukaryota</taxon>
        <taxon>Metazoa</taxon>
        <taxon>Placozoa</taxon>
        <taxon>Uniplacotomia</taxon>
        <taxon>Trichoplacea</taxon>
        <taxon>Trichoplacidae</taxon>
        <taxon>Trichoplax</taxon>
    </lineage>
</organism>
<feature type="domain" description="EF-hand" evidence="4">
    <location>
        <begin position="247"/>
        <end position="282"/>
    </location>
</feature>
<dbReference type="OrthoDB" id="524326at2759"/>
<dbReference type="SUPFAM" id="SSF47473">
    <property type="entry name" value="EF-hand"/>
    <property type="match status" value="3"/>
</dbReference>
<dbReference type="InterPro" id="IPR000261">
    <property type="entry name" value="EH_dom"/>
</dbReference>
<dbReference type="CTD" id="6756286"/>
<feature type="compositionally biased region" description="Polar residues" evidence="2">
    <location>
        <begin position="599"/>
        <end position="610"/>
    </location>
</feature>
<dbReference type="OMA" id="MYLIENH"/>
<dbReference type="Gene3D" id="1.10.238.10">
    <property type="entry name" value="EF-hand"/>
    <property type="match status" value="3"/>
</dbReference>
<dbReference type="InterPro" id="IPR011992">
    <property type="entry name" value="EF-hand-dom_pair"/>
</dbReference>
<dbReference type="PANTHER" id="PTHR11216:SF176">
    <property type="entry name" value="EPIDERMAL GROWTH FACTOR RECEPTOR PATHWAY SUBSTRATE CLONE 15, ISOFORM A"/>
    <property type="match status" value="1"/>
</dbReference>
<dbReference type="KEGG" id="tad:TRIADDRAFT_58856"/>
<dbReference type="SMART" id="SM00027">
    <property type="entry name" value="EH"/>
    <property type="match status" value="3"/>
</dbReference>
<feature type="region of interest" description="Disordered" evidence="2">
    <location>
        <begin position="599"/>
        <end position="687"/>
    </location>
</feature>
<dbReference type="AlphaFoldDB" id="B3S3V2"/>
<dbReference type="InterPro" id="IPR002048">
    <property type="entry name" value="EF_hand_dom"/>
</dbReference>
<feature type="compositionally biased region" description="Pro residues" evidence="2">
    <location>
        <begin position="765"/>
        <end position="774"/>
    </location>
</feature>
<evidence type="ECO:0000259" key="4">
    <source>
        <dbReference type="PROSITE" id="PS50222"/>
    </source>
</evidence>
<reference evidence="5 6" key="1">
    <citation type="journal article" date="2008" name="Nature">
        <title>The Trichoplax genome and the nature of placozoans.</title>
        <authorList>
            <person name="Srivastava M."/>
            <person name="Begovic E."/>
            <person name="Chapman J."/>
            <person name="Putnam N.H."/>
            <person name="Hellsten U."/>
            <person name="Kawashima T."/>
            <person name="Kuo A."/>
            <person name="Mitros T."/>
            <person name="Salamov A."/>
            <person name="Carpenter M.L."/>
            <person name="Signorovitch A.Y."/>
            <person name="Moreno M.A."/>
            <person name="Kamm K."/>
            <person name="Grimwood J."/>
            <person name="Schmutz J."/>
            <person name="Shapiro H."/>
            <person name="Grigoriev I.V."/>
            <person name="Buss L.W."/>
            <person name="Schierwater B."/>
            <person name="Dellaporta S.L."/>
            <person name="Rokhsar D.S."/>
        </authorList>
    </citation>
    <scope>NUCLEOTIDE SEQUENCE [LARGE SCALE GENOMIC DNA]</scope>
    <source>
        <strain evidence="5 6">Grell-BS-1999</strain>
    </source>
</reference>
<dbReference type="GO" id="GO:0005737">
    <property type="term" value="C:cytoplasm"/>
    <property type="evidence" value="ECO:0000318"/>
    <property type="project" value="GO_Central"/>
</dbReference>